<dbReference type="EMBL" id="GL945444">
    <property type="protein sequence ID" value="EGO19178.1"/>
    <property type="molecule type" value="Genomic_DNA"/>
</dbReference>
<dbReference type="KEGG" id="sla:SERLADRAFT_443221"/>
<dbReference type="AlphaFoldDB" id="F8PBX5"/>
<organism>
    <name type="scientific">Serpula lacrymans var. lacrymans (strain S7.9)</name>
    <name type="common">Dry rot fungus</name>
    <dbReference type="NCBI Taxonomy" id="578457"/>
    <lineage>
        <taxon>Eukaryota</taxon>
        <taxon>Fungi</taxon>
        <taxon>Dikarya</taxon>
        <taxon>Basidiomycota</taxon>
        <taxon>Agaricomycotina</taxon>
        <taxon>Agaricomycetes</taxon>
        <taxon>Agaricomycetidae</taxon>
        <taxon>Boletales</taxon>
        <taxon>Coniophorineae</taxon>
        <taxon>Serpulaceae</taxon>
        <taxon>Serpula</taxon>
    </lineage>
</organism>
<reference evidence="1" key="1">
    <citation type="submission" date="2011-04" db="EMBL/GenBank/DDBJ databases">
        <title>Evolution of plant cell wall degrading machinery underlies the functional diversity of forest fungi.</title>
        <authorList>
            <consortium name="US DOE Joint Genome Institute (JGI-PGF)"/>
            <person name="Eastwood D.C."/>
            <person name="Floudas D."/>
            <person name="Binder M."/>
            <person name="Majcherczyk A."/>
            <person name="Schneider P."/>
            <person name="Aerts A."/>
            <person name="Asiegbu F.O."/>
            <person name="Baker S.E."/>
            <person name="Barry K."/>
            <person name="Bendiksby M."/>
            <person name="Blumentritt M."/>
            <person name="Coutinho P.M."/>
            <person name="Cullen D."/>
            <person name="Cullen D."/>
            <person name="Gathman A."/>
            <person name="Goodell B."/>
            <person name="Henrissat B."/>
            <person name="Ihrmark K."/>
            <person name="Kauserud H."/>
            <person name="Kohler A."/>
            <person name="LaButti K."/>
            <person name="Lapidus A."/>
            <person name="Lavin J.L."/>
            <person name="Lee Y.-H."/>
            <person name="Lindquist E."/>
            <person name="Lilly W."/>
            <person name="Lucas S."/>
            <person name="Morin E."/>
            <person name="Murat C."/>
            <person name="Oguiza J.A."/>
            <person name="Park J."/>
            <person name="Pisabarro A.G."/>
            <person name="Riley R."/>
            <person name="Rosling A."/>
            <person name="Salamov A."/>
            <person name="Schmidt O."/>
            <person name="Schmutz J."/>
            <person name="Skrede I."/>
            <person name="Stenlid J."/>
            <person name="Wiebenga A."/>
            <person name="Xie X."/>
            <person name="Kues U."/>
            <person name="Hibbett D.S."/>
            <person name="Hoffmeister D."/>
            <person name="Hogberg N."/>
            <person name="Martin F."/>
            <person name="Grigoriev I.V."/>
            <person name="Watkinson S.C."/>
        </authorList>
    </citation>
    <scope>NUCLEOTIDE SEQUENCE</scope>
    <source>
        <strain evidence="1">S7.9</strain>
    </source>
</reference>
<proteinExistence type="predicted"/>
<dbReference type="HOGENOM" id="CLU_1807406_0_0_1"/>
<gene>
    <name evidence="1" type="ORF">SERLADRAFT_443221</name>
</gene>
<dbReference type="RefSeq" id="XP_007323899.1">
    <property type="nucleotide sequence ID" value="XM_007323837.1"/>
</dbReference>
<name>F8PBX5_SERL9</name>
<protein>
    <submittedName>
        <fullName evidence="1">Uncharacterized protein</fullName>
    </submittedName>
</protein>
<accession>F8PBX5</accession>
<dbReference type="GeneID" id="18815868"/>
<evidence type="ECO:0000313" key="1">
    <source>
        <dbReference type="EMBL" id="EGO19178.1"/>
    </source>
</evidence>
<sequence length="143" mass="15847">MGIPSTSESPTDHLKNRVIVFMNGKAPVICLERYIYKMRSNGAVRQQCKRCLTYFDCNVIFIYVKAMNGSAEDANQLPIANFMAIPEQHVVDAETRRVLVKASSAAQCGEQVFPKQHISSAAAQKLTNLPLKATIPGNHLTRL</sequence>
<dbReference type="Proteomes" id="UP000008064">
    <property type="component" value="Unassembled WGS sequence"/>
</dbReference>